<name>A0ABQ3YQZ1_9ACTN</name>
<keyword evidence="1" id="KW-0812">Transmembrane</keyword>
<feature type="transmembrane region" description="Helical" evidence="1">
    <location>
        <begin position="12"/>
        <end position="28"/>
    </location>
</feature>
<sequence length="337" mass="37681">MTHGTSLLRKIAWTLLAGFLSFSITGMLDKVFEVGLAEQLIVTVLIGGVALLVQYLADFERRIDESERVQRDAVENLHSLIRRGFASVDEATELMSEIEQSIIRHDLLKQVIRRSARITPRTLPLVRFLAESETRRLADTLQSLSDGHELFYDGEDREFILALARGTSSSLFAVSWATVSADVVGIEAGFWLSDLGARYLDVQRAAVRRDVDIRRIFVVESPGLINEPELRRTIEMQRSAGVQVRISQESEKAQHGGLSDFVVFDAQICYDTTQVTRPEAPSAPRRLTTRILLDETEALLRVERFKELWENALPVDQAQVSDNGTTVVTGTETLGPA</sequence>
<evidence type="ECO:0000313" key="3">
    <source>
        <dbReference type="Proteomes" id="UP000637628"/>
    </source>
</evidence>
<feature type="transmembrane region" description="Helical" evidence="1">
    <location>
        <begin position="40"/>
        <end position="57"/>
    </location>
</feature>
<protein>
    <recommendedName>
        <fullName evidence="4">Phosphatidylserine/phosphatidylglycerophosphate/ cardiolipin synthase family protein</fullName>
    </recommendedName>
</protein>
<evidence type="ECO:0000256" key="1">
    <source>
        <dbReference type="SAM" id="Phobius"/>
    </source>
</evidence>
<keyword evidence="3" id="KW-1185">Reference proteome</keyword>
<dbReference type="EMBL" id="BOML01000012">
    <property type="protein sequence ID" value="GID99946.1"/>
    <property type="molecule type" value="Genomic_DNA"/>
</dbReference>
<keyword evidence="1" id="KW-1133">Transmembrane helix</keyword>
<accession>A0ABQ3YQZ1</accession>
<gene>
    <name evidence="2" type="ORF">Adu01nite_12970</name>
</gene>
<evidence type="ECO:0000313" key="2">
    <source>
        <dbReference type="EMBL" id="GID99946.1"/>
    </source>
</evidence>
<reference evidence="2 3" key="1">
    <citation type="submission" date="2021-01" db="EMBL/GenBank/DDBJ databases">
        <title>Whole genome shotgun sequence of Actinoplanes durhamensis NBRC 14914.</title>
        <authorList>
            <person name="Komaki H."/>
            <person name="Tamura T."/>
        </authorList>
    </citation>
    <scope>NUCLEOTIDE SEQUENCE [LARGE SCALE GENOMIC DNA]</scope>
    <source>
        <strain evidence="2 3">NBRC 14914</strain>
    </source>
</reference>
<evidence type="ECO:0008006" key="4">
    <source>
        <dbReference type="Google" id="ProtNLM"/>
    </source>
</evidence>
<keyword evidence="1" id="KW-0472">Membrane</keyword>
<proteinExistence type="predicted"/>
<dbReference type="RefSeq" id="WP_203725596.1">
    <property type="nucleotide sequence ID" value="NZ_BAAATX010000015.1"/>
</dbReference>
<comment type="caution">
    <text evidence="2">The sequence shown here is derived from an EMBL/GenBank/DDBJ whole genome shotgun (WGS) entry which is preliminary data.</text>
</comment>
<dbReference type="Proteomes" id="UP000637628">
    <property type="component" value="Unassembled WGS sequence"/>
</dbReference>
<organism evidence="2 3">
    <name type="scientific">Paractinoplanes durhamensis</name>
    <dbReference type="NCBI Taxonomy" id="113563"/>
    <lineage>
        <taxon>Bacteria</taxon>
        <taxon>Bacillati</taxon>
        <taxon>Actinomycetota</taxon>
        <taxon>Actinomycetes</taxon>
        <taxon>Micromonosporales</taxon>
        <taxon>Micromonosporaceae</taxon>
        <taxon>Paractinoplanes</taxon>
    </lineage>
</organism>